<comment type="caution">
    <text evidence="2">The sequence shown here is derived from an EMBL/GenBank/DDBJ whole genome shotgun (WGS) entry which is preliminary data.</text>
</comment>
<dbReference type="EMBL" id="JANAWD010001659">
    <property type="protein sequence ID" value="KAJ3472941.1"/>
    <property type="molecule type" value="Genomic_DNA"/>
</dbReference>
<evidence type="ECO:0000256" key="1">
    <source>
        <dbReference type="SAM" id="MobiDB-lite"/>
    </source>
</evidence>
<evidence type="ECO:0000313" key="2">
    <source>
        <dbReference type="EMBL" id="KAJ3472941.1"/>
    </source>
</evidence>
<feature type="compositionally biased region" description="Polar residues" evidence="1">
    <location>
        <begin position="1"/>
        <end position="15"/>
    </location>
</feature>
<dbReference type="AlphaFoldDB" id="A0AAD5UQY3"/>
<name>A0AAD5UQY3_9APHY</name>
<gene>
    <name evidence="2" type="ORF">NLI96_g13194</name>
</gene>
<feature type="region of interest" description="Disordered" evidence="1">
    <location>
        <begin position="1"/>
        <end position="20"/>
    </location>
</feature>
<accession>A0AAD5UQY3</accession>
<proteinExistence type="predicted"/>
<keyword evidence="3" id="KW-1185">Reference proteome</keyword>
<dbReference type="Proteomes" id="UP001212997">
    <property type="component" value="Unassembled WGS sequence"/>
</dbReference>
<evidence type="ECO:0000313" key="3">
    <source>
        <dbReference type="Proteomes" id="UP001212997"/>
    </source>
</evidence>
<sequence length="215" mass="24275">MPISPTPSETITSMASKGKGKDTQELLDELHTTDANEHLDEVERIYQFYSTIQGNGFSIRSLSLRIRSQTSLTPSDIIDFGLYPSNETKRYQVKPELYTQIEAAVQSVQGLIDDLTSLIPDRKPGRRGFRIDPTNDVLEILQGSDRLVSLYGAYEVLRKRMDRAALFIEKYYRLCKGEPISSPATTAAEIHERFDPEANADKRLLEHIGMTNSYG</sequence>
<protein>
    <submittedName>
        <fullName evidence="2">Uncharacterized protein</fullName>
    </submittedName>
</protein>
<reference evidence="2" key="1">
    <citation type="submission" date="2022-07" db="EMBL/GenBank/DDBJ databases">
        <title>Genome Sequence of Physisporinus lineatus.</title>
        <authorList>
            <person name="Buettner E."/>
        </authorList>
    </citation>
    <scope>NUCLEOTIDE SEQUENCE</scope>
    <source>
        <strain evidence="2">VT162</strain>
    </source>
</reference>
<organism evidence="2 3">
    <name type="scientific">Meripilus lineatus</name>
    <dbReference type="NCBI Taxonomy" id="2056292"/>
    <lineage>
        <taxon>Eukaryota</taxon>
        <taxon>Fungi</taxon>
        <taxon>Dikarya</taxon>
        <taxon>Basidiomycota</taxon>
        <taxon>Agaricomycotina</taxon>
        <taxon>Agaricomycetes</taxon>
        <taxon>Polyporales</taxon>
        <taxon>Meripilaceae</taxon>
        <taxon>Meripilus</taxon>
    </lineage>
</organism>